<proteinExistence type="inferred from homology"/>
<organism evidence="11 12">
    <name type="scientific">Oryzomicrobium terrae</name>
    <dbReference type="NCBI Taxonomy" id="1735038"/>
    <lineage>
        <taxon>Bacteria</taxon>
        <taxon>Pseudomonadati</taxon>
        <taxon>Pseudomonadota</taxon>
        <taxon>Betaproteobacteria</taxon>
        <taxon>Rhodocyclales</taxon>
        <taxon>Rhodocyclaceae</taxon>
        <taxon>Oryzomicrobium</taxon>
    </lineage>
</organism>
<evidence type="ECO:0000313" key="12">
    <source>
        <dbReference type="Proteomes" id="UP000323671"/>
    </source>
</evidence>
<feature type="chain" id="PRO_5022877988" evidence="9">
    <location>
        <begin position="38"/>
        <end position="354"/>
    </location>
</feature>
<dbReference type="SMART" id="SM00062">
    <property type="entry name" value="PBPb"/>
    <property type="match status" value="1"/>
</dbReference>
<evidence type="ECO:0000256" key="5">
    <source>
        <dbReference type="ARBA" id="ARBA00022475"/>
    </source>
</evidence>
<evidence type="ECO:0000256" key="6">
    <source>
        <dbReference type="ARBA" id="ARBA00022519"/>
    </source>
</evidence>
<dbReference type="AlphaFoldDB" id="A0A5C1E6R7"/>
<evidence type="ECO:0000256" key="7">
    <source>
        <dbReference type="ARBA" id="ARBA00022729"/>
    </source>
</evidence>
<dbReference type="PANTHER" id="PTHR30024:SF47">
    <property type="entry name" value="TAURINE-BINDING PERIPLASMIC PROTEIN"/>
    <property type="match status" value="1"/>
</dbReference>
<keyword evidence="8" id="KW-0472">Membrane</keyword>
<keyword evidence="12" id="KW-1185">Reference proteome</keyword>
<evidence type="ECO:0000256" key="1">
    <source>
        <dbReference type="ARBA" id="ARBA00004308"/>
    </source>
</evidence>
<comment type="subcellular location">
    <subcellularLocation>
        <location evidence="1">Endomembrane system</location>
    </subcellularLocation>
    <subcellularLocation>
        <location evidence="2">Periplasm</location>
    </subcellularLocation>
</comment>
<dbReference type="GO" id="GO:0042597">
    <property type="term" value="C:periplasmic space"/>
    <property type="evidence" value="ECO:0007669"/>
    <property type="project" value="UniProtKB-SubCell"/>
</dbReference>
<evidence type="ECO:0000256" key="8">
    <source>
        <dbReference type="ARBA" id="ARBA00023136"/>
    </source>
</evidence>
<feature type="signal peptide" evidence="9">
    <location>
        <begin position="1"/>
        <end position="37"/>
    </location>
</feature>
<evidence type="ECO:0000259" key="10">
    <source>
        <dbReference type="SMART" id="SM00062"/>
    </source>
</evidence>
<dbReference type="Gene3D" id="3.40.190.10">
    <property type="entry name" value="Periplasmic binding protein-like II"/>
    <property type="match status" value="2"/>
</dbReference>
<keyword evidence="4" id="KW-0813">Transport</keyword>
<dbReference type="Proteomes" id="UP000323671">
    <property type="component" value="Chromosome"/>
</dbReference>
<evidence type="ECO:0000256" key="3">
    <source>
        <dbReference type="ARBA" id="ARBA00010742"/>
    </source>
</evidence>
<evidence type="ECO:0000256" key="4">
    <source>
        <dbReference type="ARBA" id="ARBA00022448"/>
    </source>
</evidence>
<dbReference type="InterPro" id="IPR044527">
    <property type="entry name" value="NrtA/CpmA_ABC-bd_dom"/>
</dbReference>
<gene>
    <name evidence="11" type="ORF">OTERR_11460</name>
</gene>
<protein>
    <submittedName>
        <fullName evidence="11">NitT/TauT family transport system substrate-binding protein</fullName>
    </submittedName>
</protein>
<evidence type="ECO:0000313" key="11">
    <source>
        <dbReference type="EMBL" id="QEL64622.1"/>
    </source>
</evidence>
<dbReference type="InterPro" id="IPR001638">
    <property type="entry name" value="Solute-binding_3/MltF_N"/>
</dbReference>
<accession>A0A5C1E6R7</accession>
<feature type="domain" description="Solute-binding protein family 3/N-terminal" evidence="10">
    <location>
        <begin position="40"/>
        <end position="272"/>
    </location>
</feature>
<keyword evidence="6" id="KW-0997">Cell inner membrane</keyword>
<dbReference type="EMBL" id="CP022579">
    <property type="protein sequence ID" value="QEL64622.1"/>
    <property type="molecule type" value="Genomic_DNA"/>
</dbReference>
<dbReference type="CDD" id="cd13553">
    <property type="entry name" value="PBP2_NrtA_CpmA_like"/>
    <property type="match status" value="1"/>
</dbReference>
<dbReference type="PANTHER" id="PTHR30024">
    <property type="entry name" value="ALIPHATIC SULFONATES-BINDING PROTEIN-RELATED"/>
    <property type="match status" value="1"/>
</dbReference>
<reference evidence="11 12" key="1">
    <citation type="submission" date="2017-07" db="EMBL/GenBank/DDBJ databases">
        <title>Complete genome sequence of Oryzomicrobium terrae TPP412.</title>
        <authorList>
            <person name="Chiu L.-W."/>
            <person name="Lo K.-J."/>
            <person name="Tsai Y.-M."/>
            <person name="Lin S.-S."/>
            <person name="Kuo C.-H."/>
            <person name="Liu C.-T."/>
        </authorList>
    </citation>
    <scope>NUCLEOTIDE SEQUENCE [LARGE SCALE GENOMIC DNA]</scope>
    <source>
        <strain evidence="11 12">TPP412</strain>
    </source>
</reference>
<comment type="similarity">
    <text evidence="3">Belongs to the bacterial solute-binding protein SsuA/TauA family.</text>
</comment>
<dbReference type="GO" id="GO:0012505">
    <property type="term" value="C:endomembrane system"/>
    <property type="evidence" value="ECO:0007669"/>
    <property type="project" value="UniProtKB-SubCell"/>
</dbReference>
<sequence length="354" mass="38167">MTLACTLRSRLRQLSLAVSVGSAAALALGVAPLAAQADTAVKVGYLPVTGHAKFFVAKEQGFFKKEGLDVDLVEFQNSADGINAVVAGKLDVGAFGTTAPLVFYSKGSDLKIIGGIMGQDAALVVKPELAGTIRSINDLKGKKVATVRMASGDAVLRGALKDAKINWKNDLHIFELKNPPAVIEAVKSGQVDAGLVWGPHDLRAEQQGLKIVVRSGDLSPGHPCCRLVVTSAKLKDEAVVQGFLRAILKAEKFAAENRKETIDAIAKYIKLDRALLEKGYYSPNLEQGSDPNVKGVQKFWLTMVGSEFIEGKRALDPIFEVGPYKKALDSLAKESPKDPFWQARLKEFKERDVL</sequence>
<keyword evidence="5" id="KW-1003">Cell membrane</keyword>
<dbReference type="Pfam" id="PF13379">
    <property type="entry name" value="NMT1_2"/>
    <property type="match status" value="1"/>
</dbReference>
<evidence type="ECO:0000256" key="2">
    <source>
        <dbReference type="ARBA" id="ARBA00004418"/>
    </source>
</evidence>
<dbReference type="RefSeq" id="WP_149425115.1">
    <property type="nucleotide sequence ID" value="NZ_CP022579.1"/>
</dbReference>
<dbReference type="SUPFAM" id="SSF53850">
    <property type="entry name" value="Periplasmic binding protein-like II"/>
    <property type="match status" value="1"/>
</dbReference>
<dbReference type="KEGG" id="otr:OTERR_11460"/>
<evidence type="ECO:0000256" key="9">
    <source>
        <dbReference type="SAM" id="SignalP"/>
    </source>
</evidence>
<name>A0A5C1E6R7_9RHOO</name>
<keyword evidence="7 9" id="KW-0732">Signal</keyword>